<proteinExistence type="predicted"/>
<dbReference type="EMBL" id="KT962247">
    <property type="protein sequence ID" value="ALO80590.1"/>
    <property type="molecule type" value="Genomic_DNA"/>
</dbReference>
<accession>A0A0S2MXE3</accession>
<reference evidence="1 2" key="1">
    <citation type="submission" date="2015-10" db="EMBL/GenBank/DDBJ databases">
        <title>Large-scale maps of variable infection efficiencies in aquatic Bacteriodetes phage-host model systems.</title>
        <authorList>
            <person name="Holmfeldt K."/>
            <person name="Solonenko N."/>
            <person name="Howard-Varona C."/>
            <person name="Moreno M."/>
            <person name="Malmstrom R.R."/>
            <person name="Blow M.J."/>
            <person name="Sullivan M.B."/>
        </authorList>
    </citation>
    <scope>NUCLEOTIDE SEQUENCE [LARGE SCALE GENOMIC DNA]</scope>
</reference>
<dbReference type="Proteomes" id="UP000226403">
    <property type="component" value="Segment"/>
</dbReference>
<evidence type="ECO:0000313" key="2">
    <source>
        <dbReference type="Proteomes" id="UP000226403"/>
    </source>
</evidence>
<gene>
    <name evidence="1" type="ORF">Phi17218_187</name>
</gene>
<protein>
    <submittedName>
        <fullName evidence="1">Uncharacterized protein</fullName>
    </submittedName>
</protein>
<organism evidence="1 2">
    <name type="scientific">Cellulophaga phage phi17:2_18</name>
    <dbReference type="NCBI Taxonomy" id="1747283"/>
    <lineage>
        <taxon>Viruses</taxon>
        <taxon>Duplodnaviria</taxon>
        <taxon>Heunggongvirae</taxon>
        <taxon>Uroviricota</taxon>
        <taxon>Caudoviricetes</taxon>
        <taxon>Lightbulbvirus</taxon>
        <taxon>Lightbulbvirus Cba172</taxon>
    </lineage>
</organism>
<evidence type="ECO:0000313" key="1">
    <source>
        <dbReference type="EMBL" id="ALO80590.1"/>
    </source>
</evidence>
<sequence length="64" mass="7280">MEYKNKKTKKVVVVSNMTAAGVCHKTIGMTLVVFKSKDEEVTKVMENENFHTRYCAVSDENKPL</sequence>
<name>A0A0S2MXE3_9CAUD</name>